<evidence type="ECO:0000313" key="8">
    <source>
        <dbReference type="Proteomes" id="UP000321249"/>
    </source>
</evidence>
<feature type="active site" description="Proton donor" evidence="4">
    <location>
        <position position="242"/>
    </location>
</feature>
<dbReference type="EMBL" id="VOQQ01000001">
    <property type="protein sequence ID" value="TXC64183.1"/>
    <property type="molecule type" value="Genomic_DNA"/>
</dbReference>
<evidence type="ECO:0000313" key="7">
    <source>
        <dbReference type="EMBL" id="TXC64183.1"/>
    </source>
</evidence>
<dbReference type="InterPro" id="IPR051795">
    <property type="entry name" value="Glycosyl_Hydrlase_43"/>
</dbReference>
<dbReference type="CDD" id="cd08999">
    <property type="entry name" value="GH43_ABN-like"/>
    <property type="match status" value="1"/>
</dbReference>
<evidence type="ECO:0000256" key="5">
    <source>
        <dbReference type="PIRSR" id="PIRSR606710-2"/>
    </source>
</evidence>
<dbReference type="PANTHER" id="PTHR42812">
    <property type="entry name" value="BETA-XYLOSIDASE"/>
    <property type="match status" value="1"/>
</dbReference>
<dbReference type="SUPFAM" id="SSF75005">
    <property type="entry name" value="Arabinanase/levansucrase/invertase"/>
    <property type="match status" value="1"/>
</dbReference>
<keyword evidence="2 6" id="KW-0378">Hydrolase</keyword>
<name>A0A5C6TUQ2_9SPHN</name>
<evidence type="ECO:0000256" key="1">
    <source>
        <dbReference type="ARBA" id="ARBA00009865"/>
    </source>
</evidence>
<dbReference type="OrthoDB" id="9760116at2"/>
<evidence type="ECO:0000256" key="3">
    <source>
        <dbReference type="ARBA" id="ARBA00023295"/>
    </source>
</evidence>
<proteinExistence type="inferred from homology"/>
<evidence type="ECO:0000256" key="2">
    <source>
        <dbReference type="ARBA" id="ARBA00022801"/>
    </source>
</evidence>
<organism evidence="7 8">
    <name type="scientific">Allosphingosinicella ginsenosidimutans</name>
    <dbReference type="NCBI Taxonomy" id="1176539"/>
    <lineage>
        <taxon>Bacteria</taxon>
        <taxon>Pseudomonadati</taxon>
        <taxon>Pseudomonadota</taxon>
        <taxon>Alphaproteobacteria</taxon>
        <taxon>Sphingomonadales</taxon>
        <taxon>Sphingomonadaceae</taxon>
        <taxon>Allosphingosinicella</taxon>
    </lineage>
</organism>
<dbReference type="Proteomes" id="UP000321249">
    <property type="component" value="Unassembled WGS sequence"/>
</dbReference>
<dbReference type="GO" id="GO:0005975">
    <property type="term" value="P:carbohydrate metabolic process"/>
    <property type="evidence" value="ECO:0007669"/>
    <property type="project" value="InterPro"/>
</dbReference>
<evidence type="ECO:0000256" key="4">
    <source>
        <dbReference type="PIRSR" id="PIRSR606710-1"/>
    </source>
</evidence>
<dbReference type="Pfam" id="PF04616">
    <property type="entry name" value="Glyco_hydro_43"/>
    <property type="match status" value="1"/>
</dbReference>
<keyword evidence="8" id="KW-1185">Reference proteome</keyword>
<comment type="caution">
    <text evidence="7">The sequence shown here is derived from an EMBL/GenBank/DDBJ whole genome shotgun (WGS) entry which is preliminary data.</text>
</comment>
<sequence length="368" mass="39645">MIIDRGGWSHYPTGRCNPHLFVQPAGVSVRKSFLLLVAALIGAPFAPGQAAEPSFVPVLRTDFPDPFILPVDDHFLAYATNSAGTNVQVARSSDLVHWERVRDGGRAHDAMPVLPAWAREGWTWAPEVAHVGASYLLYFTARERSSGRQCIGVARASDPLGPFTSDAAEPLVCQRDLGGSIDASPFRDSDGRLFLYYKNDGNAVRRPVHLYAQPMAEDGLSVVGTPTAVLGVDSDWENGLVEAPTMVKAGARYFLFFSAGFFGWPATERFSPYAMGYASCDGPLGPCTPAAANPILHSFDTRDAGCLSGPGHQSVFEARGRWFLGFHAWAATSECRPADARRYLYVAPLDLSGPAPVIGMSLRPGASN</sequence>
<dbReference type="InterPro" id="IPR023296">
    <property type="entry name" value="Glyco_hydro_beta-prop_sf"/>
</dbReference>
<comment type="similarity">
    <text evidence="1 6">Belongs to the glycosyl hydrolase 43 family.</text>
</comment>
<dbReference type="PANTHER" id="PTHR42812:SF5">
    <property type="entry name" value="ENDO-ARABINASE"/>
    <property type="match status" value="1"/>
</dbReference>
<accession>A0A5C6TUQ2</accession>
<gene>
    <name evidence="7" type="ORF">FRZ32_11260</name>
</gene>
<dbReference type="Gene3D" id="2.115.10.20">
    <property type="entry name" value="Glycosyl hydrolase domain, family 43"/>
    <property type="match status" value="1"/>
</dbReference>
<dbReference type="InterPro" id="IPR006710">
    <property type="entry name" value="Glyco_hydro_43"/>
</dbReference>
<feature type="site" description="Important for catalytic activity, responsible for pKa modulation of the active site Glu and correct orientation of both the proton donor and substrate" evidence="5">
    <location>
        <position position="182"/>
    </location>
</feature>
<evidence type="ECO:0000256" key="6">
    <source>
        <dbReference type="RuleBase" id="RU361187"/>
    </source>
</evidence>
<dbReference type="GO" id="GO:0004553">
    <property type="term" value="F:hydrolase activity, hydrolyzing O-glycosyl compounds"/>
    <property type="evidence" value="ECO:0007669"/>
    <property type="project" value="InterPro"/>
</dbReference>
<dbReference type="AlphaFoldDB" id="A0A5C6TUQ2"/>
<keyword evidence="3 6" id="KW-0326">Glycosidase</keyword>
<feature type="active site" description="Proton acceptor" evidence="4">
    <location>
        <position position="65"/>
    </location>
</feature>
<reference evidence="7 8" key="1">
    <citation type="journal article" date="2015" name="J. Microbiol.">
        <title>Sphingosinicella ginsenosidimutans sp. nov., with ginsenoside converting activity.</title>
        <authorList>
            <person name="Kim J.K."/>
            <person name="Kang M.S."/>
            <person name="Park S.C."/>
            <person name="Kim K.M."/>
            <person name="Choi K."/>
            <person name="Yoon M.H."/>
            <person name="Im W.T."/>
        </authorList>
    </citation>
    <scope>NUCLEOTIDE SEQUENCE [LARGE SCALE GENOMIC DNA]</scope>
    <source>
        <strain evidence="7 8">BS-11</strain>
    </source>
</reference>
<protein>
    <submittedName>
        <fullName evidence="7">Family 43 glycosylhydrolase</fullName>
    </submittedName>
</protein>